<sequence>MLSIYAIPQAFSVGECDAIMAAISQAPTDPALLVGRNRDDNMRSADLVWTDEIDGLGWVMDRLIDLVRVANRDHFCFDLTAFEESPQVAIYRASAAGHFVWHSDIGGGPVSAKRKLTLVLQLSPQGDYEGGTLQVMPGAQVLEASRAQGCVTIFPSFTLHQVTPVRSGMRQSLTVWAHGPAFR</sequence>
<evidence type="ECO:0000313" key="9">
    <source>
        <dbReference type="Proteomes" id="UP000186019"/>
    </source>
</evidence>
<reference evidence="8 9" key="1">
    <citation type="submission" date="2017-01" db="EMBL/GenBank/DDBJ databases">
        <authorList>
            <person name="Mah S.A."/>
            <person name="Swanson W.J."/>
            <person name="Moy G.W."/>
            <person name="Vacquier V.D."/>
        </authorList>
    </citation>
    <scope>NUCLEOTIDE SEQUENCE [LARGE SCALE GENOMIC DNA]</scope>
    <source>
        <strain evidence="8 9">DSM 29590</strain>
    </source>
</reference>
<dbReference type="InterPro" id="IPR006620">
    <property type="entry name" value="Pro_4_hyd_alph"/>
</dbReference>
<dbReference type="EMBL" id="FTNV01000001">
    <property type="protein sequence ID" value="SIR94852.1"/>
    <property type="molecule type" value="Genomic_DNA"/>
</dbReference>
<evidence type="ECO:0000256" key="4">
    <source>
        <dbReference type="ARBA" id="ARBA00022964"/>
    </source>
</evidence>
<dbReference type="Proteomes" id="UP000186019">
    <property type="component" value="Unassembled WGS sequence"/>
</dbReference>
<protein>
    <submittedName>
        <fullName evidence="8">PKHD-type hydroxylase</fullName>
    </submittedName>
</protein>
<comment type="cofactor">
    <cofactor evidence="1">
        <name>L-ascorbate</name>
        <dbReference type="ChEBI" id="CHEBI:38290"/>
    </cofactor>
</comment>
<evidence type="ECO:0000256" key="1">
    <source>
        <dbReference type="ARBA" id="ARBA00001961"/>
    </source>
</evidence>
<dbReference type="Gene3D" id="2.60.120.620">
    <property type="entry name" value="q2cbj1_9rhob like domain"/>
    <property type="match status" value="1"/>
</dbReference>
<dbReference type="InterPro" id="IPR044862">
    <property type="entry name" value="Pro_4_hyd_alph_FE2OG_OXY"/>
</dbReference>
<organism evidence="8 9">
    <name type="scientific">Roseovarius nanhaiticus</name>
    <dbReference type="NCBI Taxonomy" id="573024"/>
    <lineage>
        <taxon>Bacteria</taxon>
        <taxon>Pseudomonadati</taxon>
        <taxon>Pseudomonadota</taxon>
        <taxon>Alphaproteobacteria</taxon>
        <taxon>Rhodobacterales</taxon>
        <taxon>Roseobacteraceae</taxon>
        <taxon>Roseovarius</taxon>
    </lineage>
</organism>
<feature type="domain" description="Fe2OG dioxygenase" evidence="7">
    <location>
        <begin position="82"/>
        <end position="179"/>
    </location>
</feature>
<evidence type="ECO:0000256" key="2">
    <source>
        <dbReference type="ARBA" id="ARBA00022723"/>
    </source>
</evidence>
<evidence type="ECO:0000256" key="3">
    <source>
        <dbReference type="ARBA" id="ARBA00022896"/>
    </source>
</evidence>
<dbReference type="RefSeq" id="WP_076531022.1">
    <property type="nucleotide sequence ID" value="NZ_FOAC01000001.1"/>
</dbReference>
<dbReference type="InterPro" id="IPR005123">
    <property type="entry name" value="Oxoglu/Fe-dep_dioxygenase_dom"/>
</dbReference>
<evidence type="ECO:0000259" key="7">
    <source>
        <dbReference type="PROSITE" id="PS51471"/>
    </source>
</evidence>
<accession>A0A1N7F3N0</accession>
<gene>
    <name evidence="8" type="ORF">SAMN05421666_0719</name>
</gene>
<dbReference type="GO" id="GO:0051213">
    <property type="term" value="F:dioxygenase activity"/>
    <property type="evidence" value="ECO:0007669"/>
    <property type="project" value="UniProtKB-KW"/>
</dbReference>
<evidence type="ECO:0000256" key="5">
    <source>
        <dbReference type="ARBA" id="ARBA00023002"/>
    </source>
</evidence>
<keyword evidence="5" id="KW-0560">Oxidoreductase</keyword>
<keyword evidence="2" id="KW-0479">Metal-binding</keyword>
<dbReference type="AlphaFoldDB" id="A0A1N7F3N0"/>
<dbReference type="OrthoDB" id="9812472at2"/>
<dbReference type="GO" id="GO:0005506">
    <property type="term" value="F:iron ion binding"/>
    <property type="evidence" value="ECO:0007669"/>
    <property type="project" value="InterPro"/>
</dbReference>
<dbReference type="SMART" id="SM00702">
    <property type="entry name" value="P4Hc"/>
    <property type="match status" value="1"/>
</dbReference>
<dbReference type="Pfam" id="PF13640">
    <property type="entry name" value="2OG-FeII_Oxy_3"/>
    <property type="match status" value="1"/>
</dbReference>
<keyword evidence="3" id="KW-0847">Vitamin C</keyword>
<dbReference type="PROSITE" id="PS51471">
    <property type="entry name" value="FE2OG_OXY"/>
    <property type="match status" value="1"/>
</dbReference>
<keyword evidence="9" id="KW-1185">Reference proteome</keyword>
<proteinExistence type="predicted"/>
<dbReference type="GO" id="GO:0031418">
    <property type="term" value="F:L-ascorbic acid binding"/>
    <property type="evidence" value="ECO:0007669"/>
    <property type="project" value="UniProtKB-KW"/>
</dbReference>
<keyword evidence="4" id="KW-0223">Dioxygenase</keyword>
<evidence type="ECO:0000313" key="8">
    <source>
        <dbReference type="EMBL" id="SIR94852.1"/>
    </source>
</evidence>
<name>A0A1N7F3N0_9RHOB</name>
<dbReference type="GO" id="GO:0016705">
    <property type="term" value="F:oxidoreductase activity, acting on paired donors, with incorporation or reduction of molecular oxygen"/>
    <property type="evidence" value="ECO:0007669"/>
    <property type="project" value="InterPro"/>
</dbReference>
<keyword evidence="6" id="KW-0408">Iron</keyword>
<evidence type="ECO:0000256" key="6">
    <source>
        <dbReference type="ARBA" id="ARBA00023004"/>
    </source>
</evidence>
<dbReference type="STRING" id="573024.SAMN05216208_1416"/>